<evidence type="ECO:0000313" key="4">
    <source>
        <dbReference type="Proteomes" id="UP000177053"/>
    </source>
</evidence>
<dbReference type="Proteomes" id="UP000177053">
    <property type="component" value="Unassembled WGS sequence"/>
</dbReference>
<name>A0A1F7X8G3_9BACT</name>
<evidence type="ECO:0000259" key="1">
    <source>
        <dbReference type="Pfam" id="PF00534"/>
    </source>
</evidence>
<evidence type="ECO:0008006" key="5">
    <source>
        <dbReference type="Google" id="ProtNLM"/>
    </source>
</evidence>
<comment type="caution">
    <text evidence="3">The sequence shown here is derived from an EMBL/GenBank/DDBJ whole genome shotgun (WGS) entry which is preliminary data.</text>
</comment>
<dbReference type="Pfam" id="PF13439">
    <property type="entry name" value="Glyco_transf_4"/>
    <property type="match status" value="1"/>
</dbReference>
<dbReference type="InterPro" id="IPR050194">
    <property type="entry name" value="Glycosyltransferase_grp1"/>
</dbReference>
<dbReference type="GO" id="GO:0016757">
    <property type="term" value="F:glycosyltransferase activity"/>
    <property type="evidence" value="ECO:0007669"/>
    <property type="project" value="InterPro"/>
</dbReference>
<dbReference type="Pfam" id="PF00534">
    <property type="entry name" value="Glycos_transf_1"/>
    <property type="match status" value="1"/>
</dbReference>
<dbReference type="EMBL" id="MGFS01000032">
    <property type="protein sequence ID" value="OGM10688.1"/>
    <property type="molecule type" value="Genomic_DNA"/>
</dbReference>
<proteinExistence type="predicted"/>
<dbReference type="InterPro" id="IPR028098">
    <property type="entry name" value="Glyco_trans_4-like_N"/>
</dbReference>
<reference evidence="3 4" key="1">
    <citation type="journal article" date="2016" name="Nat. Commun.">
        <title>Thousands of microbial genomes shed light on interconnected biogeochemical processes in an aquifer system.</title>
        <authorList>
            <person name="Anantharaman K."/>
            <person name="Brown C.T."/>
            <person name="Hug L.A."/>
            <person name="Sharon I."/>
            <person name="Castelle C.J."/>
            <person name="Probst A.J."/>
            <person name="Thomas B.C."/>
            <person name="Singh A."/>
            <person name="Wilkins M.J."/>
            <person name="Karaoz U."/>
            <person name="Brodie E.L."/>
            <person name="Williams K.H."/>
            <person name="Hubbard S.S."/>
            <person name="Banfield J.F."/>
        </authorList>
    </citation>
    <scope>NUCLEOTIDE SEQUENCE [LARGE SCALE GENOMIC DNA]</scope>
</reference>
<dbReference type="SUPFAM" id="SSF53756">
    <property type="entry name" value="UDP-Glycosyltransferase/glycogen phosphorylase"/>
    <property type="match status" value="1"/>
</dbReference>
<gene>
    <name evidence="3" type="ORF">A2Z22_05270</name>
</gene>
<evidence type="ECO:0000259" key="2">
    <source>
        <dbReference type="Pfam" id="PF13439"/>
    </source>
</evidence>
<accession>A0A1F7X8G3</accession>
<dbReference type="PANTHER" id="PTHR45947:SF3">
    <property type="entry name" value="SULFOQUINOVOSYL TRANSFERASE SQD2"/>
    <property type="match status" value="1"/>
</dbReference>
<dbReference type="Gene3D" id="3.40.50.2000">
    <property type="entry name" value="Glycogen Phosphorylase B"/>
    <property type="match status" value="2"/>
</dbReference>
<feature type="domain" description="Glycosyltransferase subfamily 4-like N-terminal" evidence="2">
    <location>
        <begin position="18"/>
        <end position="191"/>
    </location>
</feature>
<protein>
    <recommendedName>
        <fullName evidence="5">Glycosyltransferase</fullName>
    </recommendedName>
</protein>
<sequence>MTNKIALIYDCIYPYTKGGGEKRFYELGKALVESGYDVHLYGMKFWSGPDVIKKDNVYLHGICPSKSLYTNDGRRSIWQAIYFGIHSLKLIKEDFDVIDCCGFPYFSLFACKLVCLLKGKKLISTWHEVWGKEYWKSYLGKLWLFGFLVERLVVKLPDKIIAVSDGTANRIKSELGYKGPITVCPNGVDSEVIKNIEPSSIKSDIIYVGRLMDFKNVDLLIKSISLVKKHYPDVKCLIIGDGPEKEKLQTLTRQLGLSKNISFTGFIKSHNDVYAFMKSSKVFVLPSTREGFGIVVTEANACGIPVITVDHKNNAAKELIEVEKNGYTCALDEKAISQNITSILKNDSGNSKRDICVKKAKQYYWSSIGKEIERSYIK</sequence>
<feature type="domain" description="Glycosyl transferase family 1" evidence="1">
    <location>
        <begin position="202"/>
        <end position="362"/>
    </location>
</feature>
<dbReference type="AlphaFoldDB" id="A0A1F7X8G3"/>
<dbReference type="CDD" id="cd03801">
    <property type="entry name" value="GT4_PimA-like"/>
    <property type="match status" value="1"/>
</dbReference>
<dbReference type="InterPro" id="IPR001296">
    <property type="entry name" value="Glyco_trans_1"/>
</dbReference>
<dbReference type="PANTHER" id="PTHR45947">
    <property type="entry name" value="SULFOQUINOVOSYL TRANSFERASE SQD2"/>
    <property type="match status" value="1"/>
</dbReference>
<evidence type="ECO:0000313" key="3">
    <source>
        <dbReference type="EMBL" id="OGM10688.1"/>
    </source>
</evidence>
<organism evidence="3 4">
    <name type="scientific">Candidatus Woesebacteria bacterium RBG_16_34_12</name>
    <dbReference type="NCBI Taxonomy" id="1802480"/>
    <lineage>
        <taxon>Bacteria</taxon>
        <taxon>Candidatus Woeseibacteriota</taxon>
    </lineage>
</organism>